<evidence type="ECO:0000256" key="5">
    <source>
        <dbReference type="ARBA" id="ARBA00022695"/>
    </source>
</evidence>
<gene>
    <name evidence="12" type="ORF">MICPUN_86679</name>
</gene>
<keyword evidence="4" id="KW-0808">Transferase</keyword>
<dbReference type="GO" id="GO:0006273">
    <property type="term" value="P:lagging strand elongation"/>
    <property type="evidence" value="ECO:0007669"/>
    <property type="project" value="UniProtKB-ARBA"/>
</dbReference>
<dbReference type="InterPro" id="IPR040663">
    <property type="entry name" value="DNA_pol_D_N"/>
</dbReference>
<keyword evidence="8" id="KW-0539">Nucleus</keyword>
<evidence type="ECO:0000313" key="12">
    <source>
        <dbReference type="EMBL" id="ACO66470.1"/>
    </source>
</evidence>
<proteinExistence type="inferred from homology"/>
<comment type="catalytic activity">
    <reaction evidence="9">
        <text>DNA(n) + a 2'-deoxyribonucleoside 5'-triphosphate = DNA(n+1) + diphosphate</text>
        <dbReference type="Rhea" id="RHEA:22508"/>
        <dbReference type="Rhea" id="RHEA-COMP:17339"/>
        <dbReference type="Rhea" id="RHEA-COMP:17340"/>
        <dbReference type="ChEBI" id="CHEBI:33019"/>
        <dbReference type="ChEBI" id="CHEBI:61560"/>
        <dbReference type="ChEBI" id="CHEBI:173112"/>
        <dbReference type="EC" id="2.7.7.7"/>
    </reaction>
</comment>
<feature type="domain" description="DNA polymerase delta subunit OB-fold" evidence="11">
    <location>
        <begin position="38"/>
        <end position="166"/>
    </location>
</feature>
<evidence type="ECO:0000256" key="2">
    <source>
        <dbReference type="ARBA" id="ARBA00006035"/>
    </source>
</evidence>
<evidence type="ECO:0000256" key="4">
    <source>
        <dbReference type="ARBA" id="ARBA00022679"/>
    </source>
</evidence>
<protein>
    <recommendedName>
        <fullName evidence="3">DNA-directed DNA polymerase</fullName>
        <ecNumber evidence="3">2.7.7.7</ecNumber>
    </recommendedName>
</protein>
<evidence type="ECO:0000256" key="6">
    <source>
        <dbReference type="ARBA" id="ARBA00022705"/>
    </source>
</evidence>
<dbReference type="PANTHER" id="PTHR10416:SF0">
    <property type="entry name" value="DNA POLYMERASE DELTA SUBUNIT 2"/>
    <property type="match status" value="1"/>
</dbReference>
<dbReference type="PANTHER" id="PTHR10416">
    <property type="entry name" value="DNA POLYMERASE DELTA SUBUNIT 2"/>
    <property type="match status" value="1"/>
</dbReference>
<dbReference type="KEGG" id="mis:MICPUN_86679"/>
<comment type="subcellular location">
    <subcellularLocation>
        <location evidence="1">Nucleus</location>
    </subcellularLocation>
</comment>
<keyword evidence="7" id="KW-0239">DNA-directed DNA polymerase</keyword>
<organism evidence="12 13">
    <name type="scientific">Micromonas commoda (strain RCC299 / NOUM17 / CCMP2709)</name>
    <name type="common">Picoplanktonic green alga</name>
    <dbReference type="NCBI Taxonomy" id="296587"/>
    <lineage>
        <taxon>Eukaryota</taxon>
        <taxon>Viridiplantae</taxon>
        <taxon>Chlorophyta</taxon>
        <taxon>Mamiellophyceae</taxon>
        <taxon>Mamiellales</taxon>
        <taxon>Mamiellaceae</taxon>
        <taxon>Micromonas</taxon>
    </lineage>
</organism>
<accession>C1EE38</accession>
<dbReference type="GO" id="GO:0003887">
    <property type="term" value="F:DNA-directed DNA polymerase activity"/>
    <property type="evidence" value="ECO:0007669"/>
    <property type="project" value="UniProtKB-KW"/>
</dbReference>
<evidence type="ECO:0000313" key="13">
    <source>
        <dbReference type="Proteomes" id="UP000002009"/>
    </source>
</evidence>
<dbReference type="GO" id="GO:0003677">
    <property type="term" value="F:DNA binding"/>
    <property type="evidence" value="ECO:0007669"/>
    <property type="project" value="InterPro"/>
</dbReference>
<dbReference type="InterPro" id="IPR007185">
    <property type="entry name" value="DNA_pol_a/d/e_bsu"/>
</dbReference>
<evidence type="ECO:0000256" key="3">
    <source>
        <dbReference type="ARBA" id="ARBA00012417"/>
    </source>
</evidence>
<dbReference type="GeneID" id="8247330"/>
<sequence>MLREPNGVSDASLTLQRAVLDYSARDERFALDKKIYGQYFQLYFQRLMLLGPRLKQAVGAKWPGVPAVKVLDLKEGEECVVMGTLYKDMKLKPSILDEYVKEAGAKASEVAAKKFVSDDDSLVLEDEGARVRLTGKGVAVDCFVTGVVLAVKGRVVANGEFEVDEICYPAPAPQATRPSATDEASSAGRHVLLCSGLRVGDDAASSALNLELMCDYVTGNLGGANEQGVAASIARVVICGGALPEVDVPAQSLDGRAQAAVARPLRQLDVLLTTLAASVPVDLMPGDGDPTNQALPQQPLHPCLFPEAKRFSPHTFASCTNPHDFTIGGVDFLGTAGQNVSNLAAYTNVVKGGAGGDDDAGEALDLMEATVRWQHVAPSAPDTLACYPYKDRDPFFIERSPHVYFAGMQPAFGCRKVRVGDAETVCVSVPDFSKTSAVVLLDVDTLECHPVTFGR</sequence>
<comment type="similarity">
    <text evidence="2">Belongs to the DNA polymerase delta/II small subunit family.</text>
</comment>
<evidence type="ECO:0000256" key="1">
    <source>
        <dbReference type="ARBA" id="ARBA00004123"/>
    </source>
</evidence>
<evidence type="ECO:0000256" key="8">
    <source>
        <dbReference type="ARBA" id="ARBA00023242"/>
    </source>
</evidence>
<feature type="domain" description="DNA polymerase alpha/delta/epsilon subunit B" evidence="10">
    <location>
        <begin position="191"/>
        <end position="413"/>
    </location>
</feature>
<keyword evidence="6" id="KW-0235">DNA replication</keyword>
<dbReference type="InterPro" id="IPR024826">
    <property type="entry name" value="DNA_pol_delta/II_ssu"/>
</dbReference>
<evidence type="ECO:0000259" key="10">
    <source>
        <dbReference type="Pfam" id="PF04042"/>
    </source>
</evidence>
<dbReference type="Gene3D" id="3.60.21.50">
    <property type="match status" value="1"/>
</dbReference>
<dbReference type="InParanoid" id="C1EE38"/>
<name>C1EE38_MICCC</name>
<dbReference type="RefSeq" id="XP_002505212.1">
    <property type="nucleotide sequence ID" value="XM_002505166.1"/>
</dbReference>
<keyword evidence="13" id="KW-1185">Reference proteome</keyword>
<dbReference type="OrthoDB" id="3763at2759"/>
<dbReference type="FunFam" id="2.40.50.430:FF:000002">
    <property type="entry name" value="DNA polymerase delta subunit"/>
    <property type="match status" value="1"/>
</dbReference>
<keyword evidence="5" id="KW-0548">Nucleotidyltransferase</keyword>
<dbReference type="Pfam" id="PF04042">
    <property type="entry name" value="DNA_pol_E_B"/>
    <property type="match status" value="1"/>
</dbReference>
<evidence type="ECO:0000259" key="11">
    <source>
        <dbReference type="Pfam" id="PF18018"/>
    </source>
</evidence>
<evidence type="ECO:0000256" key="7">
    <source>
        <dbReference type="ARBA" id="ARBA00022932"/>
    </source>
</evidence>
<dbReference type="EMBL" id="CP001330">
    <property type="protein sequence ID" value="ACO66470.1"/>
    <property type="molecule type" value="Genomic_DNA"/>
</dbReference>
<dbReference type="eggNOG" id="KOG2732">
    <property type="taxonomic scope" value="Eukaryota"/>
</dbReference>
<dbReference type="Proteomes" id="UP000002009">
    <property type="component" value="Chromosome 11"/>
</dbReference>
<dbReference type="GO" id="GO:0043625">
    <property type="term" value="C:delta DNA polymerase complex"/>
    <property type="evidence" value="ECO:0007669"/>
    <property type="project" value="TreeGrafter"/>
</dbReference>
<dbReference type="CDD" id="cd07387">
    <property type="entry name" value="MPP_PolD2_C"/>
    <property type="match status" value="1"/>
</dbReference>
<dbReference type="AlphaFoldDB" id="C1EE38"/>
<dbReference type="GO" id="GO:0006281">
    <property type="term" value="P:DNA repair"/>
    <property type="evidence" value="ECO:0007669"/>
    <property type="project" value="UniProtKB-ARBA"/>
</dbReference>
<dbReference type="Gene3D" id="2.40.50.430">
    <property type="match status" value="1"/>
</dbReference>
<reference evidence="12 13" key="1">
    <citation type="journal article" date="2009" name="Science">
        <title>Green evolution and dynamic adaptations revealed by genomes of the marine picoeukaryotes Micromonas.</title>
        <authorList>
            <person name="Worden A.Z."/>
            <person name="Lee J.H."/>
            <person name="Mock T."/>
            <person name="Rouze P."/>
            <person name="Simmons M.P."/>
            <person name="Aerts A.L."/>
            <person name="Allen A.E."/>
            <person name="Cuvelier M.L."/>
            <person name="Derelle E."/>
            <person name="Everett M.V."/>
            <person name="Foulon E."/>
            <person name="Grimwood J."/>
            <person name="Gundlach H."/>
            <person name="Henrissat B."/>
            <person name="Napoli C."/>
            <person name="McDonald S.M."/>
            <person name="Parker M.S."/>
            <person name="Rombauts S."/>
            <person name="Salamov A."/>
            <person name="Von Dassow P."/>
            <person name="Badger J.H."/>
            <person name="Coutinho P.M."/>
            <person name="Demir E."/>
            <person name="Dubchak I."/>
            <person name="Gentemann C."/>
            <person name="Eikrem W."/>
            <person name="Gready J.E."/>
            <person name="John U."/>
            <person name="Lanier W."/>
            <person name="Lindquist E.A."/>
            <person name="Lucas S."/>
            <person name="Mayer K.F."/>
            <person name="Moreau H."/>
            <person name="Not F."/>
            <person name="Otillar R."/>
            <person name="Panaud O."/>
            <person name="Pangilinan J."/>
            <person name="Paulsen I."/>
            <person name="Piegu B."/>
            <person name="Poliakov A."/>
            <person name="Robbens S."/>
            <person name="Schmutz J."/>
            <person name="Toulza E."/>
            <person name="Wyss T."/>
            <person name="Zelensky A."/>
            <person name="Zhou K."/>
            <person name="Armbrust E.V."/>
            <person name="Bhattacharya D."/>
            <person name="Goodenough U.W."/>
            <person name="Van de Peer Y."/>
            <person name="Grigoriev I.V."/>
        </authorList>
    </citation>
    <scope>NUCLEOTIDE SEQUENCE [LARGE SCALE GENOMIC DNA]</scope>
    <source>
        <strain evidence="13">RCC299 / NOUM17</strain>
    </source>
</reference>
<dbReference type="Pfam" id="PF18018">
    <property type="entry name" value="DNA_pol_D_N"/>
    <property type="match status" value="1"/>
</dbReference>
<evidence type="ECO:0000256" key="9">
    <source>
        <dbReference type="ARBA" id="ARBA00049244"/>
    </source>
</evidence>
<dbReference type="InterPro" id="IPR041863">
    <property type="entry name" value="PolD2_C"/>
</dbReference>
<dbReference type="OMA" id="HCILIGT"/>
<dbReference type="EC" id="2.7.7.7" evidence="3"/>
<dbReference type="FunCoup" id="C1EE38">
    <property type="interactions" value="1695"/>
</dbReference>
<dbReference type="STRING" id="296587.C1EE38"/>